<sequence>MVENTGKAIKGGWNKVKSIGKNTSEFFQSASENTLSWFGG</sequence>
<protein>
    <submittedName>
        <fullName evidence="1">Uncharacterized protein</fullName>
    </submittedName>
</protein>
<dbReference type="RefSeq" id="WP_275895413.1">
    <property type="nucleotide sequence ID" value="NZ_CP022601.1"/>
</dbReference>
<gene>
    <name evidence="1" type="ORF">Sp14A_09960</name>
</gene>
<name>A0A345VJL5_9STRE</name>
<dbReference type="EMBL" id="CP022601">
    <property type="protein sequence ID" value="AXJ12917.1"/>
    <property type="molecule type" value="Genomic_DNA"/>
</dbReference>
<dbReference type="AlphaFoldDB" id="A0A345VJL5"/>
<evidence type="ECO:0000313" key="2">
    <source>
        <dbReference type="Proteomes" id="UP000255411"/>
    </source>
</evidence>
<reference evidence="1 2" key="1">
    <citation type="submission" date="2017-07" db="EMBL/GenBank/DDBJ databases">
        <title>Streptococcus pluranimalium as cause of bovine abortion.</title>
        <authorList>
            <person name="Rodriguez Campos S."/>
            <person name="Gobeli Brawand S."/>
            <person name="Brodard I."/>
            <person name="Rychener L."/>
            <person name="Perreten V."/>
        </authorList>
    </citation>
    <scope>NUCLEOTIDE SEQUENCE [LARGE SCALE GENOMIC DNA]</scope>
    <source>
        <strain evidence="1 2">14A0014</strain>
    </source>
</reference>
<evidence type="ECO:0000313" key="1">
    <source>
        <dbReference type="EMBL" id="AXJ12917.1"/>
    </source>
</evidence>
<proteinExistence type="predicted"/>
<accession>A0A345VJL5</accession>
<dbReference type="Proteomes" id="UP000255411">
    <property type="component" value="Chromosome"/>
</dbReference>
<organism evidence="1 2">
    <name type="scientific">Streptococcus pluranimalium</name>
    <dbReference type="NCBI Taxonomy" id="82348"/>
    <lineage>
        <taxon>Bacteria</taxon>
        <taxon>Bacillati</taxon>
        <taxon>Bacillota</taxon>
        <taxon>Bacilli</taxon>
        <taxon>Lactobacillales</taxon>
        <taxon>Streptococcaceae</taxon>
        <taxon>Streptococcus</taxon>
    </lineage>
</organism>